<protein>
    <submittedName>
        <fullName evidence="3">Uncharacterized protein</fullName>
    </submittedName>
</protein>
<organism evidence="3 4">
    <name type="scientific">Auxenochlorella protothecoides</name>
    <name type="common">Green microalga</name>
    <name type="synonym">Chlorella protothecoides</name>
    <dbReference type="NCBI Taxonomy" id="3075"/>
    <lineage>
        <taxon>Eukaryota</taxon>
        <taxon>Viridiplantae</taxon>
        <taxon>Chlorophyta</taxon>
        <taxon>core chlorophytes</taxon>
        <taxon>Trebouxiophyceae</taxon>
        <taxon>Chlorellales</taxon>
        <taxon>Chlorellaceae</taxon>
        <taxon>Auxenochlorella</taxon>
    </lineage>
</organism>
<evidence type="ECO:0000313" key="3">
    <source>
        <dbReference type="EMBL" id="RMZ52724.1"/>
    </source>
</evidence>
<feature type="non-terminal residue" evidence="3">
    <location>
        <position position="731"/>
    </location>
</feature>
<evidence type="ECO:0000313" key="4">
    <source>
        <dbReference type="Proteomes" id="UP000279271"/>
    </source>
</evidence>
<name>A0A3M7KS88_AUXPR</name>
<reference evidence="4" key="1">
    <citation type="journal article" date="2018" name="Algal Res.">
        <title>Characterization of plant carbon substrate utilization by Auxenochlorella protothecoides.</title>
        <authorList>
            <person name="Vogler B.W."/>
            <person name="Starkenburg S.R."/>
            <person name="Sudasinghe N."/>
            <person name="Schambach J.Y."/>
            <person name="Rollin J.A."/>
            <person name="Pattathil S."/>
            <person name="Barry A.N."/>
        </authorList>
    </citation>
    <scope>NUCLEOTIDE SEQUENCE [LARGE SCALE GENOMIC DNA]</scope>
    <source>
        <strain evidence="4">UTEX 25</strain>
    </source>
</reference>
<dbReference type="EMBL" id="QOKY01000202">
    <property type="protein sequence ID" value="RMZ52724.1"/>
    <property type="molecule type" value="Genomic_DNA"/>
</dbReference>
<dbReference type="AlphaFoldDB" id="A0A3M7KS88"/>
<sequence length="731" mass="76715">KESGEELLLQFVQEALVLKSSGGRTGLYDQLVTEVRRLKLAAGAGDPDAGVALLGVLRPLTGSVSCVSTSAHEALLREALDLPLWRVAPEVRAAALDLVLHLAAAVGAAVQPCLQTLVHGLLPPPGPPAPDTLGQAWAPAPGSLQIQDEVIETLGKVLGFPHVLRDRAVHCLYVRALLRISEGPAGGLVREALLAAVVQHLLSLDVEIRWEDIVDVMTEEAREEEGGGVSEEEVDMFELEGMTAQEAEMGGRNALPGSRGGWEGGAALAPGLRRQDSSASARRLTSNGQPLRAVNEMADKLDSLMELVLEHLAARAASGGLPAAFRTLLAVFERRILHAHRSKFVQFDQPANQGYYSSPPLRRARFLPESQVVAALTRMLAWAQQYAASSRHAGLPRIPSGSVFQGADAAEVTHAAFHAAVQGALYVLCYHLDVLVGSFRAAAPALGAALRLNPGAPAASPGPAPASDPGEQLAWVLDAALPALLAHPLDPLSSCARSVSAEFGRQARRLRLRALAAAVSAWDARAAAARLVHRPLEVFFPFDPYLLARSAQLLDLDSTFLAWRRGQGADRVAGDSGDEEGVEDQEIDSDACTSDSGSESESDSDSSSTSDASSSDSGADEDDPKRTRFGSLPLSSGASGEQRWEPIKFVRRPRAGPPAQHPSNLPAASPILSGAMLGSSAEAAPGAFVAGASMSSDGGFGSLPATERGAAWAALRWPRDGPVPMSCTPGT</sequence>
<dbReference type="GO" id="GO:0001181">
    <property type="term" value="F:RNA polymerase I general transcription initiation factor activity"/>
    <property type="evidence" value="ECO:0007669"/>
    <property type="project" value="InterPro"/>
</dbReference>
<feature type="non-terminal residue" evidence="3">
    <location>
        <position position="1"/>
    </location>
</feature>
<gene>
    <name evidence="3" type="ORF">APUTEX25_000843</name>
</gene>
<dbReference type="PANTHER" id="PTHR12790">
    <property type="entry name" value="TRANSCRIPTION INITIATION FACTOR IA RRN3"/>
    <property type="match status" value="1"/>
</dbReference>
<feature type="compositionally biased region" description="Acidic residues" evidence="2">
    <location>
        <begin position="576"/>
        <end position="589"/>
    </location>
</feature>
<accession>A0A3M7KS88</accession>
<comment type="caution">
    <text evidence="3">The sequence shown here is derived from an EMBL/GenBank/DDBJ whole genome shotgun (WGS) entry which is preliminary data.</text>
</comment>
<dbReference type="Proteomes" id="UP000279271">
    <property type="component" value="Unassembled WGS sequence"/>
</dbReference>
<feature type="region of interest" description="Disordered" evidence="2">
    <location>
        <begin position="569"/>
        <end position="644"/>
    </location>
</feature>
<dbReference type="GO" id="GO:0006361">
    <property type="term" value="P:transcription initiation at RNA polymerase I promoter"/>
    <property type="evidence" value="ECO:0007669"/>
    <property type="project" value="InterPro"/>
</dbReference>
<proteinExistence type="inferred from homology"/>
<evidence type="ECO:0000256" key="2">
    <source>
        <dbReference type="SAM" id="MobiDB-lite"/>
    </source>
</evidence>
<dbReference type="PANTHER" id="PTHR12790:SF0">
    <property type="entry name" value="RNA POLYMERASE I-SPECIFIC TRANSCRIPTION INITIATION FACTOR RRN3-RELATED"/>
    <property type="match status" value="1"/>
</dbReference>
<evidence type="ECO:0000256" key="1">
    <source>
        <dbReference type="ARBA" id="ARBA00010098"/>
    </source>
</evidence>
<feature type="region of interest" description="Disordered" evidence="2">
    <location>
        <begin position="652"/>
        <end position="671"/>
    </location>
</feature>
<feature type="compositionally biased region" description="Low complexity" evidence="2">
    <location>
        <begin position="605"/>
        <end position="617"/>
    </location>
</feature>
<comment type="similarity">
    <text evidence="1">Belongs to the RRN3 family.</text>
</comment>
<dbReference type="GO" id="GO:0005634">
    <property type="term" value="C:nucleus"/>
    <property type="evidence" value="ECO:0007669"/>
    <property type="project" value="TreeGrafter"/>
</dbReference>
<dbReference type="GO" id="GO:0001042">
    <property type="term" value="F:RNA polymerase I core binding"/>
    <property type="evidence" value="ECO:0007669"/>
    <property type="project" value="TreeGrafter"/>
</dbReference>
<dbReference type="Pfam" id="PF05327">
    <property type="entry name" value="RRN3"/>
    <property type="match status" value="2"/>
</dbReference>
<dbReference type="InterPro" id="IPR007991">
    <property type="entry name" value="RNA_pol_I_trans_ini_fac_RRN3"/>
</dbReference>